<dbReference type="EMBL" id="CM004389">
    <property type="protein sequence ID" value="OAY54436.1"/>
    <property type="molecule type" value="Genomic_DNA"/>
</dbReference>
<dbReference type="InterPro" id="IPR036691">
    <property type="entry name" value="Endo/exonu/phosph_ase_sf"/>
</dbReference>
<name>A0A2C9W5D3_MANES</name>
<dbReference type="STRING" id="3983.A0A2C9W5D3"/>
<protein>
    <submittedName>
        <fullName evidence="1">Uncharacterized protein</fullName>
    </submittedName>
</protein>
<dbReference type="PANTHER" id="PTHR33710:SF64">
    <property type="entry name" value="ENDONUCLEASE_EXONUCLEASE_PHOSPHATASE DOMAIN-CONTAINING PROTEIN"/>
    <property type="match status" value="1"/>
</dbReference>
<dbReference type="AlphaFoldDB" id="A0A2C9W5D3"/>
<dbReference type="PANTHER" id="PTHR33710">
    <property type="entry name" value="BNAC02G09200D PROTEIN"/>
    <property type="match status" value="1"/>
</dbReference>
<evidence type="ECO:0000313" key="1">
    <source>
        <dbReference type="EMBL" id="OAY54436.1"/>
    </source>
</evidence>
<proteinExistence type="predicted"/>
<dbReference type="SUPFAM" id="SSF56219">
    <property type="entry name" value="DNase I-like"/>
    <property type="match status" value="1"/>
</dbReference>
<gene>
    <name evidence="1" type="ORF">MANES_03G074700</name>
</gene>
<reference evidence="1" key="1">
    <citation type="submission" date="2016-02" db="EMBL/GenBank/DDBJ databases">
        <title>WGS assembly of Manihot esculenta.</title>
        <authorList>
            <person name="Bredeson J.V."/>
            <person name="Prochnik S.E."/>
            <person name="Lyons J.B."/>
            <person name="Schmutz J."/>
            <person name="Grimwood J."/>
            <person name="Vrebalov J."/>
            <person name="Bart R.S."/>
            <person name="Amuge T."/>
            <person name="Ferguson M.E."/>
            <person name="Green R."/>
            <person name="Putnam N."/>
            <person name="Stites J."/>
            <person name="Rounsley S."/>
            <person name="Rokhsar D.S."/>
        </authorList>
    </citation>
    <scope>NUCLEOTIDE SEQUENCE [LARGE SCALE GENOMIC DNA]</scope>
    <source>
        <tissue evidence="1">Leaf</tissue>
    </source>
</reference>
<organism evidence="1">
    <name type="scientific">Manihot esculenta</name>
    <name type="common">Cassava</name>
    <name type="synonym">Jatropha manihot</name>
    <dbReference type="NCBI Taxonomy" id="3983"/>
    <lineage>
        <taxon>Eukaryota</taxon>
        <taxon>Viridiplantae</taxon>
        <taxon>Streptophyta</taxon>
        <taxon>Embryophyta</taxon>
        <taxon>Tracheophyta</taxon>
        <taxon>Spermatophyta</taxon>
        <taxon>Magnoliopsida</taxon>
        <taxon>eudicotyledons</taxon>
        <taxon>Gunneridae</taxon>
        <taxon>Pentapetalae</taxon>
        <taxon>rosids</taxon>
        <taxon>fabids</taxon>
        <taxon>Malpighiales</taxon>
        <taxon>Euphorbiaceae</taxon>
        <taxon>Crotonoideae</taxon>
        <taxon>Manihoteae</taxon>
        <taxon>Manihot</taxon>
    </lineage>
</organism>
<sequence>MVLRLLMEEQLTKEQLRCMVVILAGCVYGGFNDLLSSLEKRGGLYYPQWLLDGFRHALVDCQLVGMGLNGCGFTWERRRGTDRFTQERLDRVVCNGSWRSCFPSALLSHLSVVT</sequence>
<accession>A0A2C9W5D3</accession>